<evidence type="ECO:0000259" key="10">
    <source>
        <dbReference type="Pfam" id="PF16507"/>
    </source>
</evidence>
<evidence type="ECO:0008006" key="15">
    <source>
        <dbReference type="Google" id="ProtNLM"/>
    </source>
</evidence>
<keyword evidence="6" id="KW-0227">DNA damage</keyword>
<keyword evidence="4" id="KW-0963">Cytoplasm</keyword>
<sequence>MEKTVTRALHSIDELMKDLSEYENIESSELNKAQILFKQLLDSDSPINGMTQLFCRQLDRLMDCNKSLPQQFWISLSDDIIYVIEMQNDGQRTGNTKTHFLERMSLEEKLVQRERKFKQTFGEQKPLKELFREYQTFFEEYLHNCILFHSKIHVQGLVKDLDSFLYDGYGLIERSSIRTNRRNLEEKLNCIAIPLDCSSRFLENINDEMRKYADSHERTNSEFSNFIPSAESRFSQFGSSTTFVKVLQSERWLVILGDPGSAKTSLLRWITWFFAETAYSHKEQVTLEGQNHTLVRIPILIRIGEFTIWLEQHRNKTLMDYIGKHTWFSQPYTCDDSGIVLKKLIAHGYAIILIDGLDEILEVGQRKTIVNLVQKFIDEYVVGSDFISTLDEPLFNNSSEYNYMDLIETQPPSICNGNQVVVTSRIVGYHVYPLNGSFIRHYLLSLIDHEHGKEFVNKWMIQVKKSISDVLRNEGIKIDGEKIGNASKKRENTVQKLFENSSELLVSNPSLLSLICTLIFQSPDEIQSKSRVQVYTYAVQAAFDERKCKESDIPKNLLIKFLVNLATYLHLQSPSGLIDAFDMEHLCCLTLRQQKFSNNRKQLNEMANKLITLLKSNNGIVDEQGLQIYGFLHLPFQEYFVSQCIIKDYSSIEDVVGRVRTLLINPRFRESLLMSLGWISWKWSLSDYDRFCNLLITSNRDYAIPYGTLLLFDAINDMQRLPSNSVIFTALNSLLDYRHNIIAGVYFIQNLLTLQHNIITEWVQLNLNDEKRLSNFCKCLYRTISRSSNIHNMNSKSKILLIYQQLLSLYNVNPSSEFIIDQIFRKTIRSENVPNEILNNELSSYFFSNNICGSNIHPLILSLIILVCGGIDFDSKNYLVKIHFSPKHMHRTSSIIPPIIEYFINNKESHSTRLQILIEQYESVLENASPSDTSIDIVDTLTALLCLKGLSKSFTYLRYRRYEALSLALGRLKRTWFYLKQPFQIKDLKYDTVDTSSIIKSDVQSIIKAFLSQSSLSDGDRIEFSLACLAALNKLCIECPFDPLPFDLHLTNNTSEYLKYHLEVSRSARNKKYSNTNNIHPMQMFRQEPFFLLTFVPQSLQQLYYWLIINADNETGSSFLVVLLSQCLMFLESIRNYDRNFDLASSMLQSEFKQYMLENYALMLHYEFPVNQLEDYDIYIKIERQRFYNASTIPEKQKKDLQLFAASISLAQILRSRVNQFSGHMTLSIAESEEVRLAVMNIYNPILRIIALSMILDMKKPMIFDEIQTDALQLEMITFLQFILPDLSLLTSTLLFIRCYTARQVLQEPFRQMANVIGRKLSETAVNEGTQAQEAVFIALQQLNNPDLSHYLSEFVIRTTANLSDLLQLNSSVLFRYFTNRTYDTENSVLLSIMYITELAFDARNLQMDIENNCKDKIWSMKQWKQLLNISSAGRNRMTSKMATWITTYLQTSNKGDMHTIIEDVSQCLMIERNALSVIEKWLDYRTDKYLTFFAHYAVLQLLIEGSNIPNLINDVTEICNLDKKYRFIPLVQRLCKSELIDTTILCQVLILLNQNTHYSLKIHVCINRKETLQLILCLEFERIILNTYRSSEFLTNPFLSMIDFSSHDLQRYLVQHLYKFTNRQNEVRYTSKIEYVAVLVKWTIQNGIRNNMEEKILQETAIKMNNSSLILERNADIDDDDSLQKPNIYLQYLPHSELIPKQAHASFEEIRKNLSRTIQVSEFQPGFTLWTRKLKEFMSLYGFYFTKINHVKLIKFYLSIISTIDISYSVAQICFESLMDLLKHIELIQRNDLTIDWQIFYRWLKVAKDYQLKSYLMVKLPKDFELSIVKCTQCASPYFSSTATQEILDEIRPQLYPSDLTSMCNAMQIFDYFLPLHLPPHLHEQGFKLWFSEFFGIWENINNETTWELYLVNIFSQLAWYNIGYIDWTQWLNKIFTHFLRGFSLPIGQAQKTTKKFIYPMADVTQWIVAMIGNGNLCLQHLQDLLTAIRSFYYPSNTGYFQKQLVEFLFNLALQFVNRVHLERQTRSIWFFVPPESHRLTEQDITDFVNCIKEYAFMSIFNKDYSEKAAEVCQFLSILRPELIVSSIVDKLFTSIDDIVEAHRFTSLMFCVTRISRQLVRQTHSYSHGQTYVVPLLLSVLPGIDFNDIDKTSVTIDFLDTILMLITCVDCSSALQVRNDLTETEREVCLSTAMFEDFVTRFLDEVFEIIDSLSTDYMDAPNINEHPTEYDIFQKKLISIITSIVQQCSSNIFRIVREKIVSFVTGSVFTLKVRPLVVGLVRAIVKCHPEDTLKYLLPQTCQNIEKFFDKTERNIVNDHKGDQELTWNLCLFAELVQARGDTLLMYKEMIITCFHTCIHILHVDSYKTVALAIKHLLQSLLNVYPIEYGRIIKNLDESFVNSLPIRTWGENADHDQLQVHYHNPNMDEINFAYEFINDFLYAELSLLNDTDFKLSKHERRRSLTILHSIALGCFRIIPRIESKEIQELSHSMINYDSQSQSRYSIYYQNLKIEFHENLRMRLLLDIGKLLDKLIENQPNDVISIREALSICILSSEYYGVFARDLDEKRQKIQSITEIVYNPILGRRDFPRFLTIKQIELKIEEFELNNFRLLTEIDKQIGFKLFDLSISRYREIRCKAQDELFHFMEHFNSSWTIFIDRITEQLNTSDDIINHHQIKGCLYILLGNENFFLLNKHSWTMLNNILPLIIRRNHTNRLSILNLIERIRQKIEAEFTTQILIPSIDQQAECAAIELWHSLEINEIELSKQICKQRREINLVSYYHLIDTLHLLLRDKTLSWRQEKIAMSFLCLLLRKEVKLSPAYIDICIHFLIHDNAELRQYAFKTVTAICHLQKPPRIYVEKSIDEILHNAGQSSVEINNDKRQVSARDDNLWITFNDYEPPTTQSEWEQTCFLNKVYYGYYQWPKKIKYAINSRERYTSNQMPKQVSIIFDRFKDKNFITRLIKVNVSSENTKRFDKNRFSMFKSLFRNFGLALIDNFIEQLFVLIRRKTQMKQEHQLAAEIVAGMIRGSKYWTLDALDQLWQKLTPFLNEVCANLNPDLFVYWGSCFQFSLENQDPRRMFHSINFLLGLIDNQTWVNTFNEASRWYLVQSLAVFQWRIPSVWCTIYERAKELIDHPSKLIRQLITIILPLTLQFDLTLFGEKSTCYPTFKQLIDDTRERLDRAIAICGSKSRFNHAAETGVLDNEVQQALNLIQSVVAIQGQLFALCHQPIRDTTLQMFSYFCDIGSITVNDDDAFRNHLTGIRAFIGMAYIHTDLLEAFIEQIEYVCTKSKWQARLAAMEFVQYFVFCNLFNIRPYVRRLHKLVFTCLFDERLEIRSIASMTLSGFYQCGYIPVTDTDLKHFRLMSKTAYRTIVNGEKVISPKDIVKRHGGILGLCAIVQANPYDIPVYVPGTLMILCEHSHDPNLIQRSIKQCLSEFRRTHHDSWHEHRMKFTGDQLGILVDVLISHNYYV</sequence>
<dbReference type="Pfam" id="PF11919">
    <property type="entry name" value="PSME4_C"/>
    <property type="match status" value="1"/>
</dbReference>
<evidence type="ECO:0000313" key="13">
    <source>
        <dbReference type="EMBL" id="CAF3752827.1"/>
    </source>
</evidence>
<proteinExistence type="inferred from homology"/>
<dbReference type="InterPro" id="IPR016024">
    <property type="entry name" value="ARM-type_fold"/>
</dbReference>
<keyword evidence="8" id="KW-0539">Nucleus</keyword>
<accession>A0A818YD47</accession>
<dbReference type="InterPro" id="IPR035309">
    <property type="entry name" value="PSME4"/>
</dbReference>
<evidence type="ECO:0000259" key="9">
    <source>
        <dbReference type="Pfam" id="PF11919"/>
    </source>
</evidence>
<dbReference type="Pfam" id="PF23096">
    <property type="entry name" value="HEAT_PSME4"/>
    <property type="match status" value="1"/>
</dbReference>
<dbReference type="SUPFAM" id="SSF52540">
    <property type="entry name" value="P-loop containing nucleoside triphosphate hydrolases"/>
    <property type="match status" value="1"/>
</dbReference>
<evidence type="ECO:0000256" key="5">
    <source>
        <dbReference type="ARBA" id="ARBA00022737"/>
    </source>
</evidence>
<dbReference type="PANTHER" id="PTHR32170">
    <property type="entry name" value="PROTEASOME ACTIVATOR COMPLEX SUBUNIT 4"/>
    <property type="match status" value="1"/>
</dbReference>
<dbReference type="Gene3D" id="3.40.50.300">
    <property type="entry name" value="P-loop containing nucleotide triphosphate hydrolases"/>
    <property type="match status" value="1"/>
</dbReference>
<evidence type="ECO:0000256" key="2">
    <source>
        <dbReference type="ARBA" id="ARBA00004496"/>
    </source>
</evidence>
<organism evidence="13 14">
    <name type="scientific">Adineta steineri</name>
    <dbReference type="NCBI Taxonomy" id="433720"/>
    <lineage>
        <taxon>Eukaryota</taxon>
        <taxon>Metazoa</taxon>
        <taxon>Spiralia</taxon>
        <taxon>Gnathifera</taxon>
        <taxon>Rotifera</taxon>
        <taxon>Eurotatoria</taxon>
        <taxon>Bdelloidea</taxon>
        <taxon>Adinetida</taxon>
        <taxon>Adinetidae</taxon>
        <taxon>Adineta</taxon>
    </lineage>
</organism>
<feature type="domain" description="Proteasome activator Blm10 middle HEAT repeats region" evidence="10">
    <location>
        <begin position="1983"/>
        <end position="2449"/>
    </location>
</feature>
<evidence type="ECO:0000256" key="6">
    <source>
        <dbReference type="ARBA" id="ARBA00022763"/>
    </source>
</evidence>
<dbReference type="Proteomes" id="UP000663881">
    <property type="component" value="Unassembled WGS sequence"/>
</dbReference>
<feature type="domain" description="Proteasome activator complex subunit 4-like HEAT repeat-like" evidence="11">
    <location>
        <begin position="2826"/>
        <end position="3113"/>
    </location>
</feature>
<dbReference type="GO" id="GO:0006281">
    <property type="term" value="P:DNA repair"/>
    <property type="evidence" value="ECO:0007669"/>
    <property type="project" value="UniProtKB-KW"/>
</dbReference>
<protein>
    <recommendedName>
        <fullName evidence="15">NACHT domain-containing protein</fullName>
    </recommendedName>
</protein>
<dbReference type="GO" id="GO:0005634">
    <property type="term" value="C:nucleus"/>
    <property type="evidence" value="ECO:0007669"/>
    <property type="project" value="UniProtKB-SubCell"/>
</dbReference>
<evidence type="ECO:0000256" key="1">
    <source>
        <dbReference type="ARBA" id="ARBA00004123"/>
    </source>
</evidence>
<dbReference type="GO" id="GO:0070628">
    <property type="term" value="F:proteasome binding"/>
    <property type="evidence" value="ECO:0007669"/>
    <property type="project" value="InterPro"/>
</dbReference>
<dbReference type="InterPro" id="IPR055455">
    <property type="entry name" value="HEAT_PSME4"/>
</dbReference>
<evidence type="ECO:0000259" key="11">
    <source>
        <dbReference type="Pfam" id="PF23096"/>
    </source>
</evidence>
<feature type="domain" description="Proteasome activator complex subunit 4 C-terminal" evidence="9">
    <location>
        <begin position="3390"/>
        <end position="3476"/>
    </location>
</feature>
<dbReference type="OrthoDB" id="120976at2759"/>
<dbReference type="Proteomes" id="UP000663891">
    <property type="component" value="Unassembled WGS sequence"/>
</dbReference>
<evidence type="ECO:0000313" key="12">
    <source>
        <dbReference type="EMBL" id="CAF0979252.1"/>
    </source>
</evidence>
<evidence type="ECO:0000313" key="14">
    <source>
        <dbReference type="Proteomes" id="UP000663881"/>
    </source>
</evidence>
<name>A0A818YD47_9BILA</name>
<comment type="caution">
    <text evidence="13">The sequence shown here is derived from an EMBL/GenBank/DDBJ whole genome shotgun (WGS) entry which is preliminary data.</text>
</comment>
<keyword evidence="5" id="KW-0677">Repeat</keyword>
<evidence type="ECO:0000256" key="8">
    <source>
        <dbReference type="ARBA" id="ARBA00023242"/>
    </source>
</evidence>
<dbReference type="GO" id="GO:0016504">
    <property type="term" value="F:peptidase activator activity"/>
    <property type="evidence" value="ECO:0007669"/>
    <property type="project" value="InterPro"/>
</dbReference>
<gene>
    <name evidence="13" type="ORF">OKA104_LOCUS15785</name>
    <name evidence="12" type="ORF">VCS650_LOCUS13573</name>
</gene>
<evidence type="ECO:0000256" key="3">
    <source>
        <dbReference type="ARBA" id="ARBA00005739"/>
    </source>
</evidence>
<evidence type="ECO:0000256" key="4">
    <source>
        <dbReference type="ARBA" id="ARBA00022490"/>
    </source>
</evidence>
<dbReference type="GO" id="GO:0005829">
    <property type="term" value="C:cytosol"/>
    <property type="evidence" value="ECO:0007669"/>
    <property type="project" value="TreeGrafter"/>
</dbReference>
<dbReference type="GO" id="GO:0010499">
    <property type="term" value="P:proteasomal ubiquitin-independent protein catabolic process"/>
    <property type="evidence" value="ECO:0007669"/>
    <property type="project" value="TreeGrafter"/>
</dbReference>
<dbReference type="InterPro" id="IPR032430">
    <property type="entry name" value="Blm10_mid"/>
</dbReference>
<reference evidence="13" key="1">
    <citation type="submission" date="2021-02" db="EMBL/GenBank/DDBJ databases">
        <authorList>
            <person name="Nowell W R."/>
        </authorList>
    </citation>
    <scope>NUCLEOTIDE SEQUENCE</scope>
</reference>
<comment type="similarity">
    <text evidence="3">Belongs to the BLM10 family.</text>
</comment>
<evidence type="ECO:0000256" key="7">
    <source>
        <dbReference type="ARBA" id="ARBA00023204"/>
    </source>
</evidence>
<dbReference type="InterPro" id="IPR027417">
    <property type="entry name" value="P-loop_NTPase"/>
</dbReference>
<dbReference type="EMBL" id="CAJNON010000110">
    <property type="protein sequence ID" value="CAF0979252.1"/>
    <property type="molecule type" value="Genomic_DNA"/>
</dbReference>
<dbReference type="PANTHER" id="PTHR32170:SF3">
    <property type="entry name" value="PROTEASOME ACTIVATOR COMPLEX SUBUNIT 4"/>
    <property type="match status" value="1"/>
</dbReference>
<keyword evidence="7" id="KW-0234">DNA repair</keyword>
<dbReference type="Pfam" id="PF16507">
    <property type="entry name" value="HEAT_PSME4_mid"/>
    <property type="match status" value="1"/>
</dbReference>
<dbReference type="SUPFAM" id="SSF48371">
    <property type="entry name" value="ARM repeat"/>
    <property type="match status" value="1"/>
</dbReference>
<comment type="subcellular location">
    <subcellularLocation>
        <location evidence="2">Cytoplasm</location>
    </subcellularLocation>
    <subcellularLocation>
        <location evidence="1">Nucleus</location>
    </subcellularLocation>
</comment>
<dbReference type="InterPro" id="IPR021843">
    <property type="entry name" value="PSME4_C"/>
</dbReference>
<dbReference type="EMBL" id="CAJOAY010000880">
    <property type="protein sequence ID" value="CAF3752827.1"/>
    <property type="molecule type" value="Genomic_DNA"/>
</dbReference>